<feature type="compositionally biased region" description="Polar residues" evidence="1">
    <location>
        <begin position="29"/>
        <end position="38"/>
    </location>
</feature>
<dbReference type="Proteomes" id="UP000006502">
    <property type="component" value="Chromosome"/>
</dbReference>
<name>I7CJJ8_MYCHA</name>
<dbReference type="PATRIC" id="fig|1212765.3.peg.506"/>
<dbReference type="AlphaFoldDB" id="I7CJJ8"/>
<evidence type="ECO:0000256" key="1">
    <source>
        <dbReference type="SAM" id="MobiDB-lite"/>
    </source>
</evidence>
<gene>
    <name evidence="2" type="ordered locus">MHLP_02245</name>
</gene>
<protein>
    <submittedName>
        <fullName evidence="2">Uncharacterized protein</fullName>
    </submittedName>
</protein>
<dbReference type="KEGG" id="mhl:MHLP_02245"/>
<sequence>MGKIAIAATALSGGIATNIGGFVLYNSQSPNEETSTGNSRERAVQSKNLNGEGGTIQSNSPQYKYRLQSLSEEEKRKLPQSLQLAVQALRKSAGGAIDHSQSILSNLSIYENSKEHPKSEEFKNRVVEPISIFLKTPIFTQGKASPLLAKISASFPRDKSLEAKDALTKTSRESRKSVENYIDVLTVDLNAQFKSADEKDNTLWVQASNLWDQWIKDWDNPSKYTEVHWSFDWMPGKKISNLILHKKYKGEWHDLTLSFNLKPDWTENFGIHIGSLVFTPKNTWWERWFKSSIYFAPDGTNYNNSSIGDGWDNSDINSSANPVWRHWKNIPIWLKSIWVLSELAKKEEHRSLFYLDTKEITEEEGKKFDLPEVHPFSRAWRKTNVSDFEGLLTPLDFKKVLLEDENLYFLKDLDEALLRQFLEKE</sequence>
<reference evidence="3" key="2">
    <citation type="submission" date="2012-07" db="EMBL/GenBank/DDBJ databases">
        <title>Complete genome sequence of 'Candidatus Mycoplasma haemolamae'.</title>
        <authorList>
            <person name="Guimaraes A.M.S."/>
            <person name="Toth B."/>
            <person name="Santos A.P."/>
            <person name="Nascimento N.C."/>
            <person name="Sojka J.E."/>
            <person name="Messick J.B."/>
        </authorList>
    </citation>
    <scope>NUCLEOTIDE SEQUENCE [LARGE SCALE GENOMIC DNA]</scope>
    <source>
        <strain evidence="3">Purdue</strain>
    </source>
</reference>
<organism evidence="2 3">
    <name type="scientific">Mycoplasma haematolamae (strain Purdue)</name>
    <dbReference type="NCBI Taxonomy" id="1212765"/>
    <lineage>
        <taxon>Bacteria</taxon>
        <taxon>Bacillati</taxon>
        <taxon>Mycoplasmatota</taxon>
        <taxon>Mollicutes</taxon>
        <taxon>Mycoplasmataceae</taxon>
        <taxon>Mycoplasma</taxon>
    </lineage>
</organism>
<feature type="compositionally biased region" description="Polar residues" evidence="1">
    <location>
        <begin position="45"/>
        <end position="61"/>
    </location>
</feature>
<dbReference type="EMBL" id="CP003731">
    <property type="protein sequence ID" value="AFO52029.1"/>
    <property type="molecule type" value="Genomic_DNA"/>
</dbReference>
<keyword evidence="3" id="KW-1185">Reference proteome</keyword>
<evidence type="ECO:0000313" key="2">
    <source>
        <dbReference type="EMBL" id="AFO52029.1"/>
    </source>
</evidence>
<feature type="region of interest" description="Disordered" evidence="1">
    <location>
        <begin position="29"/>
        <end position="61"/>
    </location>
</feature>
<reference evidence="2 3" key="1">
    <citation type="journal article" date="2012" name="J. Bacteriol.">
        <title>Genome Sequence of "Candidatus Mycoplasma haemolamae" Strain Purdue, a Red Blood Cell Pathogen of Alpacas (Vicugna pacos) and Llamas (Lama glama).</title>
        <authorList>
            <person name="Guimaraes A.M."/>
            <person name="Toth B."/>
            <person name="Santos A.P."/>
            <person name="do Nascimento N.C."/>
            <person name="Kritchevsky J.E."/>
            <person name="Messick J.B."/>
        </authorList>
    </citation>
    <scope>NUCLEOTIDE SEQUENCE [LARGE SCALE GENOMIC DNA]</scope>
    <source>
        <strain evidence="2 3">Purdue</strain>
    </source>
</reference>
<evidence type="ECO:0000313" key="3">
    <source>
        <dbReference type="Proteomes" id="UP000006502"/>
    </source>
</evidence>
<accession>I7CJJ8</accession>
<dbReference type="HOGENOM" id="CLU_645316_0_0_14"/>
<proteinExistence type="predicted"/>